<proteinExistence type="predicted"/>
<dbReference type="AlphaFoldDB" id="A0A6H5GQ77"/>
<feature type="region of interest" description="Disordered" evidence="1">
    <location>
        <begin position="1"/>
        <end position="22"/>
    </location>
</feature>
<dbReference type="Proteomes" id="UP000479000">
    <property type="component" value="Unassembled WGS sequence"/>
</dbReference>
<dbReference type="EMBL" id="CADCXU010014194">
    <property type="protein sequence ID" value="CAB0003919.1"/>
    <property type="molecule type" value="Genomic_DNA"/>
</dbReference>
<accession>A0A6H5GQ77</accession>
<evidence type="ECO:0000313" key="2">
    <source>
        <dbReference type="EMBL" id="CAB0003919.1"/>
    </source>
</evidence>
<reference evidence="2 3" key="1">
    <citation type="submission" date="2020-02" db="EMBL/GenBank/DDBJ databases">
        <authorList>
            <person name="Ferguson B K."/>
        </authorList>
    </citation>
    <scope>NUCLEOTIDE SEQUENCE [LARGE SCALE GENOMIC DNA]</scope>
</reference>
<evidence type="ECO:0000313" key="3">
    <source>
        <dbReference type="Proteomes" id="UP000479000"/>
    </source>
</evidence>
<keyword evidence="3" id="KW-1185">Reference proteome</keyword>
<name>A0A6H5GQ77_9HEMI</name>
<sequence length="63" mass="7079">MTPHRGGRVPHRRLCGHDSHDSGRLRAAPLIERHSANQTRSAAWIRPPTAQIGIRLLNLSERP</sequence>
<organism evidence="2 3">
    <name type="scientific">Nesidiocoris tenuis</name>
    <dbReference type="NCBI Taxonomy" id="355587"/>
    <lineage>
        <taxon>Eukaryota</taxon>
        <taxon>Metazoa</taxon>
        <taxon>Ecdysozoa</taxon>
        <taxon>Arthropoda</taxon>
        <taxon>Hexapoda</taxon>
        <taxon>Insecta</taxon>
        <taxon>Pterygota</taxon>
        <taxon>Neoptera</taxon>
        <taxon>Paraneoptera</taxon>
        <taxon>Hemiptera</taxon>
        <taxon>Heteroptera</taxon>
        <taxon>Panheteroptera</taxon>
        <taxon>Cimicomorpha</taxon>
        <taxon>Miridae</taxon>
        <taxon>Dicyphina</taxon>
        <taxon>Nesidiocoris</taxon>
    </lineage>
</organism>
<protein>
    <submittedName>
        <fullName evidence="2">Uncharacterized protein</fullName>
    </submittedName>
</protein>
<feature type="compositionally biased region" description="Basic residues" evidence="1">
    <location>
        <begin position="1"/>
        <end position="14"/>
    </location>
</feature>
<evidence type="ECO:0000256" key="1">
    <source>
        <dbReference type="SAM" id="MobiDB-lite"/>
    </source>
</evidence>
<gene>
    <name evidence="2" type="ORF">NTEN_LOCUS9396</name>
</gene>